<accession>A0ABT3X454</accession>
<keyword evidence="1" id="KW-0808">Transferase</keyword>
<dbReference type="Gene3D" id="3.40.630.30">
    <property type="match status" value="1"/>
</dbReference>
<dbReference type="Pfam" id="PF00583">
    <property type="entry name" value="Acetyltransf_1"/>
    <property type="match status" value="1"/>
</dbReference>
<dbReference type="Proteomes" id="UP001208017">
    <property type="component" value="Unassembled WGS sequence"/>
</dbReference>
<name>A0ABT3X454_9BACL</name>
<evidence type="ECO:0000313" key="4">
    <source>
        <dbReference type="EMBL" id="MCX7571681.1"/>
    </source>
</evidence>
<dbReference type="InterPro" id="IPR000182">
    <property type="entry name" value="GNAT_dom"/>
</dbReference>
<proteinExistence type="predicted"/>
<dbReference type="InterPro" id="IPR016181">
    <property type="entry name" value="Acyl_CoA_acyltransferase"/>
</dbReference>
<protein>
    <submittedName>
        <fullName evidence="4">GNAT family N-acetyltransferase</fullName>
    </submittedName>
</protein>
<evidence type="ECO:0000313" key="5">
    <source>
        <dbReference type="Proteomes" id="UP001208017"/>
    </source>
</evidence>
<dbReference type="PROSITE" id="PS51186">
    <property type="entry name" value="GNAT"/>
    <property type="match status" value="1"/>
</dbReference>
<organism evidence="4 5">
    <name type="scientific">Tumebacillus lacus</name>
    <dbReference type="NCBI Taxonomy" id="2995335"/>
    <lineage>
        <taxon>Bacteria</taxon>
        <taxon>Bacillati</taxon>
        <taxon>Bacillota</taxon>
        <taxon>Bacilli</taxon>
        <taxon>Bacillales</taxon>
        <taxon>Alicyclobacillaceae</taxon>
        <taxon>Tumebacillus</taxon>
    </lineage>
</organism>
<sequence length="294" mass="33036">MRGLHFREATLRDVPAMAPLFTKRPQKEREKRMRERYHADPDGWYVALSGGEVVGCCQAVFPRKGEAWLQWMRIAPRRQGAGIGTRFTAYVEEQAMSRGAEVIRLNTRLGNERVRKMMQSLGFTARVRWTRWSGLRRDGASRLVRLVDDVYLTDDAETVQRWLRPQDGHLASHGTVTCPDDFRKTVSLDLPLLEELAEHEGRSKGVVVAEQDEEVAGIALYAVHQGELRVLQLVAATTDAGVAAAAGAVRMARPGERVTIQLAGADRELTDALRANFRTGHSREHSFYVFGKEV</sequence>
<feature type="domain" description="N-acetyltransferase" evidence="3">
    <location>
        <begin position="4"/>
        <end position="157"/>
    </location>
</feature>
<keyword evidence="2" id="KW-0012">Acyltransferase</keyword>
<gene>
    <name evidence="4" type="ORF">OS242_17195</name>
</gene>
<dbReference type="CDD" id="cd04301">
    <property type="entry name" value="NAT_SF"/>
    <property type="match status" value="1"/>
</dbReference>
<dbReference type="RefSeq" id="WP_267152930.1">
    <property type="nucleotide sequence ID" value="NZ_JAPMLT010000012.1"/>
</dbReference>
<dbReference type="SUPFAM" id="SSF55729">
    <property type="entry name" value="Acyl-CoA N-acyltransferases (Nat)"/>
    <property type="match status" value="1"/>
</dbReference>
<reference evidence="4 5" key="1">
    <citation type="submission" date="2022-11" db="EMBL/GenBank/DDBJ databases">
        <title>Study of microbial diversity in lake waters.</title>
        <authorList>
            <person name="Zhang J."/>
        </authorList>
    </citation>
    <scope>NUCLEOTIDE SEQUENCE [LARGE SCALE GENOMIC DNA]</scope>
    <source>
        <strain evidence="4 5">DT12</strain>
    </source>
</reference>
<evidence type="ECO:0000256" key="1">
    <source>
        <dbReference type="ARBA" id="ARBA00022679"/>
    </source>
</evidence>
<dbReference type="InterPro" id="IPR050832">
    <property type="entry name" value="Bact_Acetyltransf"/>
</dbReference>
<keyword evidence="5" id="KW-1185">Reference proteome</keyword>
<evidence type="ECO:0000259" key="3">
    <source>
        <dbReference type="PROSITE" id="PS51186"/>
    </source>
</evidence>
<evidence type="ECO:0000256" key="2">
    <source>
        <dbReference type="ARBA" id="ARBA00023315"/>
    </source>
</evidence>
<comment type="caution">
    <text evidence="4">The sequence shown here is derived from an EMBL/GenBank/DDBJ whole genome shotgun (WGS) entry which is preliminary data.</text>
</comment>
<dbReference type="EMBL" id="JAPMLT010000012">
    <property type="protein sequence ID" value="MCX7571681.1"/>
    <property type="molecule type" value="Genomic_DNA"/>
</dbReference>
<dbReference type="PANTHER" id="PTHR43877">
    <property type="entry name" value="AMINOALKYLPHOSPHONATE N-ACETYLTRANSFERASE-RELATED-RELATED"/>
    <property type="match status" value="1"/>
</dbReference>